<name>A0ABN2I388_9ACTN</name>
<evidence type="ECO:0000313" key="3">
    <source>
        <dbReference type="EMBL" id="GAA1697896.1"/>
    </source>
</evidence>
<dbReference type="PANTHER" id="PTHR43818:SF11">
    <property type="entry name" value="BCDNA.GH03377"/>
    <property type="match status" value="1"/>
</dbReference>
<gene>
    <name evidence="3" type="ORF">GCM10009765_54170</name>
</gene>
<dbReference type="EMBL" id="BAAANY010000020">
    <property type="protein sequence ID" value="GAA1697896.1"/>
    <property type="molecule type" value="Genomic_DNA"/>
</dbReference>
<dbReference type="Proteomes" id="UP001500618">
    <property type="component" value="Unassembled WGS sequence"/>
</dbReference>
<dbReference type="SUPFAM" id="SSF51735">
    <property type="entry name" value="NAD(P)-binding Rossmann-fold domains"/>
    <property type="match status" value="1"/>
</dbReference>
<dbReference type="SUPFAM" id="SSF55347">
    <property type="entry name" value="Glyceraldehyde-3-phosphate dehydrogenase-like, C-terminal domain"/>
    <property type="match status" value="1"/>
</dbReference>
<dbReference type="InterPro" id="IPR050463">
    <property type="entry name" value="Gfo/Idh/MocA_oxidrdct_glycsds"/>
</dbReference>
<dbReference type="RefSeq" id="WP_344313229.1">
    <property type="nucleotide sequence ID" value="NZ_BAAANY010000020.1"/>
</dbReference>
<dbReference type="Gene3D" id="3.40.50.720">
    <property type="entry name" value="NAD(P)-binding Rossmann-like Domain"/>
    <property type="match status" value="1"/>
</dbReference>
<comment type="caution">
    <text evidence="3">The sequence shown here is derived from an EMBL/GenBank/DDBJ whole genome shotgun (WGS) entry which is preliminary data.</text>
</comment>
<dbReference type="Gene3D" id="3.30.360.10">
    <property type="entry name" value="Dihydrodipicolinate Reductase, domain 2"/>
    <property type="match status" value="1"/>
</dbReference>
<sequence length="374" mass="40866">MAAKVNVALVGLGFGRSFLPIYREHPAVGKVGVCDSDPQRLSEIARAYGADDTFASLDEVLADDSYDAVHLLTPVPDHARGALAVLEAGRHCACAVPMATSLNDIDAILAAQQSSGTNYMMMETSVYGREFLYVKQLCDSGELGPLTFLRGAHLQDLIGFPTYWWGFPPMHYVTHALSPLLALADARAQKVHCFGSGRLPPELIRDYDNNFGLETAIFRLDKDDLAAEVTMSFFQTARQYQESFAVYGQRLGFEFEQLAGEQPVLFEMLNVPAGGRGRPGRPTRLELPDRTDLLPAQIARFTRQATFRGPRGPIEVDAHHGGSHPHLVHEFLSSVIESRPPAVDPLIAARWTAPGICAHQSAQRGGEAVSIPVF</sequence>
<evidence type="ECO:0000259" key="2">
    <source>
        <dbReference type="Pfam" id="PF01408"/>
    </source>
</evidence>
<evidence type="ECO:0000313" key="4">
    <source>
        <dbReference type="Proteomes" id="UP001500618"/>
    </source>
</evidence>
<keyword evidence="4" id="KW-1185">Reference proteome</keyword>
<proteinExistence type="predicted"/>
<accession>A0ABN2I388</accession>
<keyword evidence="1" id="KW-0560">Oxidoreductase</keyword>
<dbReference type="InterPro" id="IPR036291">
    <property type="entry name" value="NAD(P)-bd_dom_sf"/>
</dbReference>
<dbReference type="InterPro" id="IPR000683">
    <property type="entry name" value="Gfo/Idh/MocA-like_OxRdtase_N"/>
</dbReference>
<evidence type="ECO:0000256" key="1">
    <source>
        <dbReference type="ARBA" id="ARBA00023002"/>
    </source>
</evidence>
<reference evidence="3 4" key="1">
    <citation type="journal article" date="2019" name="Int. J. Syst. Evol. Microbiol.">
        <title>The Global Catalogue of Microorganisms (GCM) 10K type strain sequencing project: providing services to taxonomists for standard genome sequencing and annotation.</title>
        <authorList>
            <consortium name="The Broad Institute Genomics Platform"/>
            <consortium name="The Broad Institute Genome Sequencing Center for Infectious Disease"/>
            <person name="Wu L."/>
            <person name="Ma J."/>
        </authorList>
    </citation>
    <scope>NUCLEOTIDE SEQUENCE [LARGE SCALE GENOMIC DNA]</scope>
    <source>
        <strain evidence="3 4">JCM 14718</strain>
    </source>
</reference>
<feature type="domain" description="Gfo/Idh/MocA-like oxidoreductase N-terminal" evidence="2">
    <location>
        <begin position="5"/>
        <end position="120"/>
    </location>
</feature>
<dbReference type="Pfam" id="PF01408">
    <property type="entry name" value="GFO_IDH_MocA"/>
    <property type="match status" value="1"/>
</dbReference>
<dbReference type="PANTHER" id="PTHR43818">
    <property type="entry name" value="BCDNA.GH03377"/>
    <property type="match status" value="1"/>
</dbReference>
<protein>
    <submittedName>
        <fullName evidence="3">Gfo/Idh/MocA family oxidoreductase</fullName>
    </submittedName>
</protein>
<organism evidence="3 4">
    <name type="scientific">Fodinicola feengrottensis</name>
    <dbReference type="NCBI Taxonomy" id="435914"/>
    <lineage>
        <taxon>Bacteria</taxon>
        <taxon>Bacillati</taxon>
        <taxon>Actinomycetota</taxon>
        <taxon>Actinomycetes</taxon>
        <taxon>Mycobacteriales</taxon>
        <taxon>Fodinicola</taxon>
    </lineage>
</organism>